<dbReference type="PANTHER" id="PTHR38471">
    <property type="entry name" value="FOUR HELIX BUNDLE PROTEIN"/>
    <property type="match status" value="1"/>
</dbReference>
<dbReference type="InterPro" id="IPR012657">
    <property type="entry name" value="23S_rRNA-intervening_sequence"/>
</dbReference>
<dbReference type="Proteomes" id="UP000191055">
    <property type="component" value="Unassembled WGS sequence"/>
</dbReference>
<dbReference type="NCBIfam" id="NF008912">
    <property type="entry name" value="PRK12275.1-6"/>
    <property type="match status" value="1"/>
</dbReference>
<dbReference type="NCBIfam" id="TIGR02436">
    <property type="entry name" value="four helix bundle protein"/>
    <property type="match status" value="1"/>
</dbReference>
<dbReference type="InterPro" id="IPR036583">
    <property type="entry name" value="23S_rRNA_IVS_sf"/>
</dbReference>
<dbReference type="AlphaFoldDB" id="A0A1T5CYI8"/>
<dbReference type="RefSeq" id="WP_079556698.1">
    <property type="nucleotide sequence ID" value="NZ_CP021904.1"/>
</dbReference>
<keyword evidence="2" id="KW-1185">Reference proteome</keyword>
<dbReference type="Gene3D" id="1.20.1440.60">
    <property type="entry name" value="23S rRNA-intervening sequence"/>
    <property type="match status" value="1"/>
</dbReference>
<dbReference type="SUPFAM" id="SSF158446">
    <property type="entry name" value="IVS-encoded protein-like"/>
    <property type="match status" value="1"/>
</dbReference>
<dbReference type="KEGG" id="asx:CDL62_15900"/>
<protein>
    <submittedName>
        <fullName evidence="1">Four helix bundle protein</fullName>
    </submittedName>
</protein>
<evidence type="ECO:0000313" key="1">
    <source>
        <dbReference type="EMBL" id="SKB64280.1"/>
    </source>
</evidence>
<reference evidence="2" key="1">
    <citation type="submission" date="2017-02" db="EMBL/GenBank/DDBJ databases">
        <authorList>
            <person name="Varghese N."/>
            <person name="Submissions S."/>
        </authorList>
    </citation>
    <scope>NUCLEOTIDE SEQUENCE [LARGE SCALE GENOMIC DNA]</scope>
    <source>
        <strain evidence="2">DSM 24412</strain>
    </source>
</reference>
<evidence type="ECO:0000313" key="2">
    <source>
        <dbReference type="Proteomes" id="UP000191055"/>
    </source>
</evidence>
<dbReference type="PANTHER" id="PTHR38471:SF2">
    <property type="entry name" value="FOUR HELIX BUNDLE PROTEIN"/>
    <property type="match status" value="1"/>
</dbReference>
<gene>
    <name evidence="1" type="ORF">SAMN03080601_00911</name>
</gene>
<dbReference type="OrthoDB" id="9811959at2"/>
<proteinExistence type="predicted"/>
<accession>A0A1T5CYI8</accession>
<dbReference type="CDD" id="cd16377">
    <property type="entry name" value="23S_rRNA_IVP_like"/>
    <property type="match status" value="1"/>
</dbReference>
<name>A0A1T5CYI8_9BACT</name>
<sequence>MKSKIEKFEDLTVWQESVNLAETIYKTLAQCNDFGLRDQIRRAAISVPSNIAEGFDRQTNKEFIQFLHIAKGSAAEVRTQIYLAVRLKYIDQETGDLLLDQTRKISSMLFKLIQIRKERF</sequence>
<dbReference type="Pfam" id="PF05635">
    <property type="entry name" value="23S_rRNA_IVP"/>
    <property type="match status" value="1"/>
</dbReference>
<dbReference type="STRING" id="889453.SAMN03080601_00911"/>
<organism evidence="1 2">
    <name type="scientific">Alkalitalea saponilacus</name>
    <dbReference type="NCBI Taxonomy" id="889453"/>
    <lineage>
        <taxon>Bacteria</taxon>
        <taxon>Pseudomonadati</taxon>
        <taxon>Bacteroidota</taxon>
        <taxon>Bacteroidia</taxon>
        <taxon>Marinilabiliales</taxon>
        <taxon>Marinilabiliaceae</taxon>
        <taxon>Alkalitalea</taxon>
    </lineage>
</organism>
<dbReference type="EMBL" id="FUYV01000004">
    <property type="protein sequence ID" value="SKB64280.1"/>
    <property type="molecule type" value="Genomic_DNA"/>
</dbReference>